<accession>A0A0N7L5N5</accession>
<dbReference type="Proteomes" id="UP000054928">
    <property type="component" value="Unassembled WGS sequence"/>
</dbReference>
<dbReference type="OMA" id="ECKNDNG"/>
<dbReference type="AlphaFoldDB" id="A0A0N7L5N5"/>
<reference evidence="4" key="1">
    <citation type="submission" date="2014-09" db="EMBL/GenBank/DDBJ databases">
        <authorList>
            <person name="Sharma Rahul"/>
            <person name="Thines Marco"/>
        </authorList>
    </citation>
    <scope>NUCLEOTIDE SEQUENCE [LARGE SCALE GENOMIC DNA]</scope>
</reference>
<protein>
    <submittedName>
        <fullName evidence="3">Uncharacterized protein</fullName>
    </submittedName>
</protein>
<evidence type="ECO:0000256" key="2">
    <source>
        <dbReference type="SAM" id="Phobius"/>
    </source>
</evidence>
<evidence type="ECO:0000313" key="4">
    <source>
        <dbReference type="Proteomes" id="UP000054928"/>
    </source>
</evidence>
<name>A0A0N7L5N5_PLAHL</name>
<keyword evidence="4" id="KW-1185">Reference proteome</keyword>
<feature type="transmembrane region" description="Helical" evidence="2">
    <location>
        <begin position="141"/>
        <end position="164"/>
    </location>
</feature>
<evidence type="ECO:0000256" key="1">
    <source>
        <dbReference type="SAM" id="MobiDB-lite"/>
    </source>
</evidence>
<keyword evidence="2" id="KW-0812">Transmembrane</keyword>
<keyword evidence="2" id="KW-1133">Transmembrane helix</keyword>
<proteinExistence type="predicted"/>
<dbReference type="GeneID" id="36407333"/>
<dbReference type="EMBL" id="CCYD01000610">
    <property type="protein sequence ID" value="CEG41971.1"/>
    <property type="molecule type" value="Genomic_DNA"/>
</dbReference>
<feature type="region of interest" description="Disordered" evidence="1">
    <location>
        <begin position="1"/>
        <end position="35"/>
    </location>
</feature>
<organism evidence="3 4">
    <name type="scientific">Plasmopara halstedii</name>
    <name type="common">Downy mildew of sunflower</name>
    <dbReference type="NCBI Taxonomy" id="4781"/>
    <lineage>
        <taxon>Eukaryota</taxon>
        <taxon>Sar</taxon>
        <taxon>Stramenopiles</taxon>
        <taxon>Oomycota</taxon>
        <taxon>Peronosporomycetes</taxon>
        <taxon>Peronosporales</taxon>
        <taxon>Peronosporaceae</taxon>
        <taxon>Plasmopara</taxon>
    </lineage>
</organism>
<keyword evidence="2" id="KW-0472">Membrane</keyword>
<evidence type="ECO:0000313" key="3">
    <source>
        <dbReference type="EMBL" id="CEG41971.1"/>
    </source>
</evidence>
<sequence length="207" mass="21619">MDPNMAPQTEPPPNSPPLDSIATETPSPVTDAPIVPPFTESLPALSPISAQVPLQTVFTVAETSTHSTPISDNLGFADHLHQLYHSGDVASGPSSILTLQESTLSQQSGNKGFTVASPATSISEASVQDDTSSKNPFSSTIAVIAFVATACVVTGTVVGVAVALHKKRRLLEECKNDNGDMSDDSLGSNFVHVSTPRHQALMMQSVV</sequence>
<dbReference type="RefSeq" id="XP_024578340.1">
    <property type="nucleotide sequence ID" value="XM_024727798.1"/>
</dbReference>